<dbReference type="Proteomes" id="UP000029444">
    <property type="component" value="Unassembled WGS sequence"/>
</dbReference>
<keyword evidence="2" id="KW-1185">Reference proteome</keyword>
<accession>A0A095SNH7</accession>
<dbReference type="AlphaFoldDB" id="A0A095SNH7"/>
<gene>
    <name evidence="1" type="ORF">Y5S_00688</name>
</gene>
<organism evidence="1 2">
    <name type="scientific">Alcanivorax nanhaiticus</name>
    <dbReference type="NCBI Taxonomy" id="1177154"/>
    <lineage>
        <taxon>Bacteria</taxon>
        <taxon>Pseudomonadati</taxon>
        <taxon>Pseudomonadota</taxon>
        <taxon>Gammaproteobacteria</taxon>
        <taxon>Oceanospirillales</taxon>
        <taxon>Alcanivoracaceae</taxon>
        <taxon>Alcanivorax</taxon>
    </lineage>
</organism>
<comment type="caution">
    <text evidence="1">The sequence shown here is derived from an EMBL/GenBank/DDBJ whole genome shotgun (WGS) entry which is preliminary data.</text>
</comment>
<name>A0A095SNH7_9GAMM</name>
<reference evidence="1 2" key="1">
    <citation type="submission" date="2012-09" db="EMBL/GenBank/DDBJ databases">
        <title>Genome Sequence of alkane-degrading Bacterium Alcanivorax sp. 19-m-6.</title>
        <authorList>
            <person name="Lai Q."/>
            <person name="Shao Z."/>
        </authorList>
    </citation>
    <scope>NUCLEOTIDE SEQUENCE [LARGE SCALE GENOMIC DNA]</scope>
    <source>
        <strain evidence="1 2">19-m-6</strain>
    </source>
</reference>
<protein>
    <submittedName>
        <fullName evidence="1">Uncharacterized protein</fullName>
    </submittedName>
</protein>
<dbReference type="EMBL" id="ARXV01000002">
    <property type="protein sequence ID" value="KGD66216.1"/>
    <property type="molecule type" value="Genomic_DNA"/>
</dbReference>
<evidence type="ECO:0000313" key="1">
    <source>
        <dbReference type="EMBL" id="KGD66216.1"/>
    </source>
</evidence>
<evidence type="ECO:0000313" key="2">
    <source>
        <dbReference type="Proteomes" id="UP000029444"/>
    </source>
</evidence>
<proteinExistence type="predicted"/>
<sequence>MSGHLLLSAPFAAVYRHQFSLFHIKLLFLAHLPFMEPMLAHTFTRRFFNGFLEGENIGHGFL</sequence>